<protein>
    <recommendedName>
        <fullName evidence="3 8">UTP--glucose-1-phosphate uridylyltransferase</fullName>
        <ecNumber evidence="2 8">2.7.7.9</ecNumber>
    </recommendedName>
    <alternativeName>
        <fullName evidence="8">UDP-glucose pyrophosphorylase</fullName>
    </alternativeName>
</protein>
<organism evidence="10">
    <name type="scientific">Candidatus Kentrum sp. DK</name>
    <dbReference type="NCBI Taxonomy" id="2126562"/>
    <lineage>
        <taxon>Bacteria</taxon>
        <taxon>Pseudomonadati</taxon>
        <taxon>Pseudomonadota</taxon>
        <taxon>Gammaproteobacteria</taxon>
        <taxon>Candidatus Kentrum</taxon>
    </lineage>
</organism>
<evidence type="ECO:0000256" key="8">
    <source>
        <dbReference type="RuleBase" id="RU361259"/>
    </source>
</evidence>
<dbReference type="CDD" id="cd02541">
    <property type="entry name" value="UGPase_prokaryotic"/>
    <property type="match status" value="1"/>
</dbReference>
<evidence type="ECO:0000259" key="9">
    <source>
        <dbReference type="Pfam" id="PF00483"/>
    </source>
</evidence>
<dbReference type="PANTHER" id="PTHR43197">
    <property type="entry name" value="UTP--GLUCOSE-1-PHOSPHATE URIDYLYLTRANSFERASE"/>
    <property type="match status" value="1"/>
</dbReference>
<name>A0A450RTX6_9GAMM</name>
<dbReference type="PANTHER" id="PTHR43197:SF1">
    <property type="entry name" value="UTP--GLUCOSE-1-PHOSPHATE URIDYLYLTRANSFERASE"/>
    <property type="match status" value="1"/>
</dbReference>
<feature type="domain" description="Nucleotidyl transferase" evidence="9">
    <location>
        <begin position="21"/>
        <end position="294"/>
    </location>
</feature>
<gene>
    <name evidence="10" type="ORF">BECKDK2373B_GA0170837_100216</name>
</gene>
<dbReference type="InterPro" id="IPR005771">
    <property type="entry name" value="GalU_uridylyltTrfase_bac/arc"/>
</dbReference>
<evidence type="ECO:0000256" key="3">
    <source>
        <dbReference type="ARBA" id="ARBA00019048"/>
    </source>
</evidence>
<evidence type="ECO:0000256" key="1">
    <source>
        <dbReference type="ARBA" id="ARBA00006890"/>
    </source>
</evidence>
<dbReference type="EMBL" id="CAADEX010000002">
    <property type="protein sequence ID" value="VFJ42593.1"/>
    <property type="molecule type" value="Genomic_DNA"/>
</dbReference>
<keyword evidence="5 8" id="KW-0548">Nucleotidyltransferase</keyword>
<dbReference type="NCBIfam" id="TIGR01099">
    <property type="entry name" value="galU"/>
    <property type="match status" value="1"/>
</dbReference>
<dbReference type="Pfam" id="PF00483">
    <property type="entry name" value="NTP_transferase"/>
    <property type="match status" value="1"/>
</dbReference>
<reference evidence="10" key="1">
    <citation type="submission" date="2019-02" db="EMBL/GenBank/DDBJ databases">
        <authorList>
            <person name="Gruber-Vodicka R. H."/>
            <person name="Seah K. B. B."/>
        </authorList>
    </citation>
    <scope>NUCLEOTIDE SEQUENCE</scope>
    <source>
        <strain evidence="10">BECK_DK47</strain>
    </source>
</reference>
<proteinExistence type="inferred from homology"/>
<sequence length="318" mass="34519">MVLRDNAIKMRSTIKKAVFPVAGLGTRFLPATKATPKEMLPIVDKPLIQYAVEEAVAAGIRDLVFITGRGKRAIEDHFDKTCELEVSLKDRGDQHMLAHMRGLLPEDVNCIYIRQPEPLGLGDAVLRARSVIGEEAFAVMLADDLIDNEPGCIAQMMAVHQQYGSAVLAVEPIPAADSDKYGVIKTRDLQPSGKRTPEIPSRGGSMKIRRVEAIVEKPAPTLAPSNLGVVGRYILTPGIFDQLAGLGGDDSGEIQLTDGIAGLLAREPVLALEFAGKRYDCGDKLGFLKATVAYALRHPELKEGFLDYLAAFRDPNHP</sequence>
<keyword evidence="4 8" id="KW-0808">Transferase</keyword>
<evidence type="ECO:0000256" key="2">
    <source>
        <dbReference type="ARBA" id="ARBA00012415"/>
    </source>
</evidence>
<comment type="catalytic activity">
    <reaction evidence="7 8">
        <text>alpha-D-glucose 1-phosphate + UTP + H(+) = UDP-alpha-D-glucose + diphosphate</text>
        <dbReference type="Rhea" id="RHEA:19889"/>
        <dbReference type="ChEBI" id="CHEBI:15378"/>
        <dbReference type="ChEBI" id="CHEBI:33019"/>
        <dbReference type="ChEBI" id="CHEBI:46398"/>
        <dbReference type="ChEBI" id="CHEBI:58601"/>
        <dbReference type="ChEBI" id="CHEBI:58885"/>
        <dbReference type="EC" id="2.7.7.9"/>
    </reaction>
</comment>
<dbReference type="GO" id="GO:0006011">
    <property type="term" value="P:UDP-alpha-D-glucose metabolic process"/>
    <property type="evidence" value="ECO:0007669"/>
    <property type="project" value="InterPro"/>
</dbReference>
<dbReference type="SUPFAM" id="SSF53448">
    <property type="entry name" value="Nucleotide-diphospho-sugar transferases"/>
    <property type="match status" value="1"/>
</dbReference>
<dbReference type="Gene3D" id="3.90.550.10">
    <property type="entry name" value="Spore Coat Polysaccharide Biosynthesis Protein SpsA, Chain A"/>
    <property type="match status" value="1"/>
</dbReference>
<dbReference type="EC" id="2.7.7.9" evidence="2 8"/>
<comment type="similarity">
    <text evidence="1 8">Belongs to the UDPGP type 2 family.</text>
</comment>
<evidence type="ECO:0000313" key="10">
    <source>
        <dbReference type="EMBL" id="VFJ42593.1"/>
    </source>
</evidence>
<accession>A0A450RTX6</accession>
<dbReference type="InterPro" id="IPR005835">
    <property type="entry name" value="NTP_transferase_dom"/>
</dbReference>
<dbReference type="GO" id="GO:0003983">
    <property type="term" value="F:UTP:glucose-1-phosphate uridylyltransferase activity"/>
    <property type="evidence" value="ECO:0007669"/>
    <property type="project" value="UniProtKB-EC"/>
</dbReference>
<dbReference type="AlphaFoldDB" id="A0A450RTX6"/>
<evidence type="ECO:0000256" key="4">
    <source>
        <dbReference type="ARBA" id="ARBA00022679"/>
    </source>
</evidence>
<evidence type="ECO:0000256" key="6">
    <source>
        <dbReference type="ARBA" id="ARBA00037294"/>
    </source>
</evidence>
<evidence type="ECO:0000256" key="7">
    <source>
        <dbReference type="ARBA" id="ARBA00048128"/>
    </source>
</evidence>
<evidence type="ECO:0000256" key="5">
    <source>
        <dbReference type="ARBA" id="ARBA00022695"/>
    </source>
</evidence>
<dbReference type="InterPro" id="IPR029044">
    <property type="entry name" value="Nucleotide-diphossugar_trans"/>
</dbReference>
<comment type="function">
    <text evidence="6">May play a role in stationary phase survival.</text>
</comment>